<keyword evidence="2" id="KW-1185">Reference proteome</keyword>
<protein>
    <submittedName>
        <fullName evidence="1">FMN reductase (NADH) RutF</fullName>
    </submittedName>
</protein>
<dbReference type="EMBL" id="QNUK01001398">
    <property type="protein sequence ID" value="KAF5882401.1"/>
    <property type="molecule type" value="Genomic_DNA"/>
</dbReference>
<reference evidence="1" key="1">
    <citation type="submission" date="2020-07" db="EMBL/GenBank/DDBJ databases">
        <title>Clarias magur genome sequencing, assembly and annotation.</title>
        <authorList>
            <person name="Kushwaha B."/>
            <person name="Kumar R."/>
            <person name="Das P."/>
            <person name="Joshi C.G."/>
            <person name="Kumar D."/>
            <person name="Nagpure N.S."/>
            <person name="Pandey M."/>
            <person name="Agarwal S."/>
            <person name="Srivastava S."/>
            <person name="Singh M."/>
            <person name="Sahoo L."/>
            <person name="Jayasankar P."/>
            <person name="Meher P.K."/>
            <person name="Koringa P.G."/>
            <person name="Iquebal M.A."/>
            <person name="Das S.P."/>
            <person name="Bit A."/>
            <person name="Patnaik S."/>
            <person name="Patel N."/>
            <person name="Shah T.M."/>
            <person name="Hinsu A."/>
            <person name="Jena J.K."/>
        </authorList>
    </citation>
    <scope>NUCLEOTIDE SEQUENCE</scope>
    <source>
        <strain evidence="1">CIFAMagur01</strain>
        <tissue evidence="1">Testis</tissue>
    </source>
</reference>
<feature type="non-terminal residue" evidence="1">
    <location>
        <position position="124"/>
    </location>
</feature>
<name>A0A8J4WN53_CLAMG</name>
<sequence length="124" mass="13726">VLKPSSVHFQVNSALCVFGIETQHEELSGFFTSEAGGTRPLNAGRILCLLQDHSGEKQTAACVILTQQLVYSLENFLDSSLLTGSCSEHSVFYDVRLLVPPHWFCSIAFILLGDMTFICLHLKH</sequence>
<accession>A0A8J4WN53</accession>
<proteinExistence type="predicted"/>
<evidence type="ECO:0000313" key="2">
    <source>
        <dbReference type="Proteomes" id="UP000727407"/>
    </source>
</evidence>
<comment type="caution">
    <text evidence="1">The sequence shown here is derived from an EMBL/GenBank/DDBJ whole genome shotgun (WGS) entry which is preliminary data.</text>
</comment>
<organism evidence="1 2">
    <name type="scientific">Clarias magur</name>
    <name type="common">Asian catfish</name>
    <name type="synonym">Macropteronotus magur</name>
    <dbReference type="NCBI Taxonomy" id="1594786"/>
    <lineage>
        <taxon>Eukaryota</taxon>
        <taxon>Metazoa</taxon>
        <taxon>Chordata</taxon>
        <taxon>Craniata</taxon>
        <taxon>Vertebrata</taxon>
        <taxon>Euteleostomi</taxon>
        <taxon>Actinopterygii</taxon>
        <taxon>Neopterygii</taxon>
        <taxon>Teleostei</taxon>
        <taxon>Ostariophysi</taxon>
        <taxon>Siluriformes</taxon>
        <taxon>Clariidae</taxon>
        <taxon>Clarias</taxon>
    </lineage>
</organism>
<feature type="non-terminal residue" evidence="1">
    <location>
        <position position="1"/>
    </location>
</feature>
<gene>
    <name evidence="1" type="primary">rutF</name>
    <name evidence="1" type="ORF">DAT39_023053</name>
</gene>
<evidence type="ECO:0000313" key="1">
    <source>
        <dbReference type="EMBL" id="KAF5882401.1"/>
    </source>
</evidence>
<dbReference type="Proteomes" id="UP000727407">
    <property type="component" value="Unassembled WGS sequence"/>
</dbReference>
<dbReference type="AlphaFoldDB" id="A0A8J4WN53"/>